<dbReference type="SMART" id="SM00915">
    <property type="entry name" value="Jacalin"/>
    <property type="match status" value="1"/>
</dbReference>
<sequence length="587" mass="65059">MSLSPFTYTSDASDNSVLLSPEVNILGEYDKTLRNNGWLCGFRVDNMDGPQVVALQVASYADGAGPYIEEKNDTFVEIVNTHTKRGSNYVHHGWSVGAVATLSPWIASRIDVKNRHNAAGAWVTRRTIVSRLRVQILPEDLTATSDFQVAIEEALKKPTRYEQFHEVYRALSRWGDVVPLDIEMGYSLSLTDTEANFSRLPPGTLDYSLTHLPTINTANVTRKGATSYMGWNETSTMIDVPAIEWRLIKVVEVMPTIKLLPNELQTQLTSIYAEKLTYVPPLTIAPISDLCKVNDDTVNASKNIWRVEIRGTGHIIGLSVHYFDGAISRGGRDGGNHHMFTLTEGEHIIEMLTCADGEWLRGIQFITNMGRCSVIYGSLEGTPVISRSKGGVLAGLTTSTKKHPEWDYLVTGVNGIWRRDFVRSVPKENDVYSDYFGARIRNGTGFNDRALVGNSSSMHISSVEIWSGDDIDGIQFTYTDTRSGPGEKIKSVLHGASGGSHYKFELRDGEYIVSVSGKCTDQHLTQLCFGTNRGRTSDIYGGGTGRPFSTNAPMDKSGRYHRLQYILGKCDKSRLNGIMFAWTPNLS</sequence>
<dbReference type="EMBL" id="CAJMWS010000005">
    <property type="protein sequence ID" value="CAE6335851.1"/>
    <property type="molecule type" value="Genomic_DNA"/>
</dbReference>
<name>A0A8H2ZYW9_9AGAM</name>
<dbReference type="Pfam" id="PF22693">
    <property type="entry name" value="MACPF_1"/>
    <property type="match status" value="1"/>
</dbReference>
<evidence type="ECO:0000313" key="5">
    <source>
        <dbReference type="Proteomes" id="UP000663846"/>
    </source>
</evidence>
<evidence type="ECO:0000259" key="3">
    <source>
        <dbReference type="PROSITE" id="PS51752"/>
    </source>
</evidence>
<feature type="domain" description="Jacalin-type lectin" evidence="3">
    <location>
        <begin position="430"/>
        <end position="584"/>
    </location>
</feature>
<evidence type="ECO:0000256" key="1">
    <source>
        <dbReference type="ARBA" id="ARBA00022729"/>
    </source>
</evidence>
<evidence type="ECO:0000256" key="2">
    <source>
        <dbReference type="ARBA" id="ARBA00022734"/>
    </source>
</evidence>
<dbReference type="Gene3D" id="2.100.10.30">
    <property type="entry name" value="Jacalin-like lectin domain"/>
    <property type="match status" value="2"/>
</dbReference>
<keyword evidence="1" id="KW-0732">Signal</keyword>
<dbReference type="GO" id="GO:0030246">
    <property type="term" value="F:carbohydrate binding"/>
    <property type="evidence" value="ECO:0007669"/>
    <property type="project" value="UniProtKB-KW"/>
</dbReference>
<dbReference type="Proteomes" id="UP000663846">
    <property type="component" value="Unassembled WGS sequence"/>
</dbReference>
<dbReference type="InterPro" id="IPR001229">
    <property type="entry name" value="Jacalin-like_lectin_dom"/>
</dbReference>
<gene>
    <name evidence="4" type="ORF">RDB_LOCUS338</name>
</gene>
<dbReference type="InterPro" id="IPR054586">
    <property type="entry name" value="MACPF_1_fungal"/>
</dbReference>
<proteinExistence type="predicted"/>
<dbReference type="InterPro" id="IPR036404">
    <property type="entry name" value="Jacalin-like_lectin_dom_sf"/>
</dbReference>
<comment type="caution">
    <text evidence="4">The sequence shown here is derived from an EMBL/GenBank/DDBJ whole genome shotgun (WGS) entry which is preliminary data.</text>
</comment>
<dbReference type="InterPro" id="IPR052321">
    <property type="entry name" value="PolyBind_ProtTraffic"/>
</dbReference>
<dbReference type="Pfam" id="PF01419">
    <property type="entry name" value="Jacalin"/>
    <property type="match status" value="2"/>
</dbReference>
<dbReference type="AlphaFoldDB" id="A0A8H2ZYW9"/>
<accession>A0A8H2ZYW9</accession>
<protein>
    <recommendedName>
        <fullName evidence="3">Jacalin-type lectin domain-containing protein</fullName>
    </recommendedName>
</protein>
<evidence type="ECO:0000313" key="4">
    <source>
        <dbReference type="EMBL" id="CAE6335851.1"/>
    </source>
</evidence>
<dbReference type="PANTHER" id="PTHR33589:SF3">
    <property type="entry name" value="ZYMOGEN GRANULE MEMBRANE PROTEIN 16-LIKE"/>
    <property type="match status" value="1"/>
</dbReference>
<keyword evidence="2" id="KW-0430">Lectin</keyword>
<dbReference type="PROSITE" id="PS51752">
    <property type="entry name" value="JACALIN_LECTIN"/>
    <property type="match status" value="1"/>
</dbReference>
<organism evidence="4 5">
    <name type="scientific">Rhizoctonia solani</name>
    <dbReference type="NCBI Taxonomy" id="456999"/>
    <lineage>
        <taxon>Eukaryota</taxon>
        <taxon>Fungi</taxon>
        <taxon>Dikarya</taxon>
        <taxon>Basidiomycota</taxon>
        <taxon>Agaricomycotina</taxon>
        <taxon>Agaricomycetes</taxon>
        <taxon>Cantharellales</taxon>
        <taxon>Ceratobasidiaceae</taxon>
        <taxon>Rhizoctonia</taxon>
    </lineage>
</organism>
<dbReference type="PANTHER" id="PTHR33589">
    <property type="entry name" value="OS11G0524900 PROTEIN"/>
    <property type="match status" value="1"/>
</dbReference>
<reference evidence="4" key="1">
    <citation type="submission" date="2021-01" db="EMBL/GenBank/DDBJ databases">
        <authorList>
            <person name="Kaushik A."/>
        </authorList>
    </citation>
    <scope>NUCLEOTIDE SEQUENCE</scope>
    <source>
        <strain evidence="4">AG1-1C</strain>
    </source>
</reference>
<dbReference type="SUPFAM" id="SSF51101">
    <property type="entry name" value="Mannose-binding lectins"/>
    <property type="match status" value="2"/>
</dbReference>